<dbReference type="EMBL" id="JALLKP010000002">
    <property type="protein sequence ID" value="KAK2196942.1"/>
    <property type="molecule type" value="Genomic_DNA"/>
</dbReference>
<reference evidence="2" key="1">
    <citation type="journal article" date="2023" name="Nat. Microbiol.">
        <title>Babesia duncani multi-omics identifies virulence factors and drug targets.</title>
        <authorList>
            <person name="Singh P."/>
            <person name="Lonardi S."/>
            <person name="Liang Q."/>
            <person name="Vydyam P."/>
            <person name="Khabirova E."/>
            <person name="Fang T."/>
            <person name="Gihaz S."/>
            <person name="Thekkiniath J."/>
            <person name="Munshi M."/>
            <person name="Abel S."/>
            <person name="Ciampossin L."/>
            <person name="Batugedara G."/>
            <person name="Gupta M."/>
            <person name="Lu X.M."/>
            <person name="Lenz T."/>
            <person name="Chakravarty S."/>
            <person name="Cornillot E."/>
            <person name="Hu Y."/>
            <person name="Ma W."/>
            <person name="Gonzalez L.M."/>
            <person name="Sanchez S."/>
            <person name="Estrada K."/>
            <person name="Sanchez-Flores A."/>
            <person name="Montero E."/>
            <person name="Harb O.S."/>
            <person name="Le Roch K.G."/>
            <person name="Mamoun C.B."/>
        </authorList>
    </citation>
    <scope>NUCLEOTIDE SEQUENCE</scope>
    <source>
        <strain evidence="2">WA1</strain>
    </source>
</reference>
<organism evidence="2 4">
    <name type="scientific">Babesia duncani</name>
    <dbReference type="NCBI Taxonomy" id="323732"/>
    <lineage>
        <taxon>Eukaryota</taxon>
        <taxon>Sar</taxon>
        <taxon>Alveolata</taxon>
        <taxon>Apicomplexa</taxon>
        <taxon>Aconoidasida</taxon>
        <taxon>Piroplasmida</taxon>
        <taxon>Babesiidae</taxon>
        <taxon>Babesia</taxon>
    </lineage>
</organism>
<feature type="transmembrane region" description="Helical" evidence="1">
    <location>
        <begin position="6"/>
        <end position="26"/>
    </location>
</feature>
<protein>
    <submittedName>
        <fullName evidence="2">Uncharacterized protein</fullName>
    </submittedName>
</protein>
<keyword evidence="1" id="KW-0472">Membrane</keyword>
<keyword evidence="4" id="KW-1185">Reference proteome</keyword>
<evidence type="ECO:0000313" key="3">
    <source>
        <dbReference type="EMBL" id="KAK2196942.1"/>
    </source>
</evidence>
<dbReference type="AlphaFoldDB" id="A0AAD9PHQ4"/>
<dbReference type="KEGG" id="bdw:94336489"/>
<gene>
    <name evidence="3" type="ORF">BdWA1_002191</name>
    <name evidence="2" type="ORF">BdWA1_003640</name>
</gene>
<accession>A0AAD9PHQ4</accession>
<dbReference type="GeneID" id="94336489"/>
<evidence type="ECO:0000313" key="4">
    <source>
        <dbReference type="Proteomes" id="UP001214638"/>
    </source>
</evidence>
<dbReference type="Proteomes" id="UP001214638">
    <property type="component" value="Unassembled WGS sequence"/>
</dbReference>
<name>A0AAD9PHQ4_9APIC</name>
<evidence type="ECO:0000256" key="1">
    <source>
        <dbReference type="SAM" id="Phobius"/>
    </source>
</evidence>
<evidence type="ECO:0000313" key="2">
    <source>
        <dbReference type="EMBL" id="KAK2194895.1"/>
    </source>
</evidence>
<keyword evidence="1" id="KW-1133">Transmembrane helix</keyword>
<dbReference type="EMBL" id="JALLKP010000030">
    <property type="protein sequence ID" value="KAK2194895.1"/>
    <property type="molecule type" value="Genomic_DNA"/>
</dbReference>
<comment type="caution">
    <text evidence="2">The sequence shown here is derived from an EMBL/GenBank/DDBJ whole genome shotgun (WGS) entry which is preliminary data.</text>
</comment>
<dbReference type="RefSeq" id="XP_067803784.1">
    <property type="nucleotide sequence ID" value="XM_067947220.1"/>
</dbReference>
<keyword evidence="1" id="KW-0812">Transmembrane</keyword>
<proteinExistence type="predicted"/>
<sequence>MDTQWLYTLSLIGLSTLMVVVSFPITNSTYHRDFIKEVGIAINDMNASHDPTLIIEIINKCKEYETLFVNDLKLTAEIFFKEPVEHACPNEMTLLRDHYTKICNELKNKRLMIKDLKRRVIKDIRQQRTLGIQQKNDIMQLLYGANKREKSLEIFEKIEQCLGENMPLENIHEFFQIFNETKKNLKYDISINTAYMNSLKELQFMKRYPNVLNTANKLMESHIKGLELEKTGIETNEKAAITLVSLDRQ</sequence>